<evidence type="ECO:0000313" key="6">
    <source>
        <dbReference type="Proteomes" id="UP000266258"/>
    </source>
</evidence>
<dbReference type="Pfam" id="PF00326">
    <property type="entry name" value="Peptidase_S9"/>
    <property type="match status" value="1"/>
</dbReference>
<feature type="domain" description="Peptidase S9 prolyl oligopeptidase catalytic" evidence="3">
    <location>
        <begin position="243"/>
        <end position="290"/>
    </location>
</feature>
<dbReference type="InterPro" id="IPR041172">
    <property type="entry name" value="EstA_Ig-like_N"/>
</dbReference>
<comment type="caution">
    <text evidence="5">The sequence shown here is derived from an EMBL/GenBank/DDBJ whole genome shotgun (WGS) entry which is preliminary data.</text>
</comment>
<evidence type="ECO:0000256" key="2">
    <source>
        <dbReference type="SAM" id="SignalP"/>
    </source>
</evidence>
<feature type="domain" description="Esterase Ig-like N-terminal" evidence="4">
    <location>
        <begin position="25"/>
        <end position="133"/>
    </location>
</feature>
<dbReference type="Gene3D" id="3.40.50.1820">
    <property type="entry name" value="alpha/beta hydrolase"/>
    <property type="match status" value="1"/>
</dbReference>
<reference evidence="5 6" key="1">
    <citation type="submission" date="2017-08" db="EMBL/GenBank/DDBJ databases">
        <title>Reclassification of Bisgaard taxon 37 and 44.</title>
        <authorList>
            <person name="Christensen H."/>
        </authorList>
    </citation>
    <scope>NUCLEOTIDE SEQUENCE [LARGE SCALE GENOMIC DNA]</scope>
    <source>
        <strain evidence="5 6">B96_4</strain>
    </source>
</reference>
<feature type="signal peptide" evidence="2">
    <location>
        <begin position="1"/>
        <end position="21"/>
    </location>
</feature>
<dbReference type="OrthoDB" id="9764953at2"/>
<gene>
    <name evidence="5" type="ORF">CJP74_06205</name>
</gene>
<keyword evidence="1 2" id="KW-0732">Signal</keyword>
<dbReference type="InterPro" id="IPR050955">
    <property type="entry name" value="Plant_Biomass_Hydrol_Est"/>
</dbReference>
<evidence type="ECO:0000256" key="1">
    <source>
        <dbReference type="ARBA" id="ARBA00022729"/>
    </source>
</evidence>
<dbReference type="InterPro" id="IPR001375">
    <property type="entry name" value="Peptidase_S9_cat"/>
</dbReference>
<organism evidence="5 6">
    <name type="scientific">Psittacicella melopsittaci</name>
    <dbReference type="NCBI Taxonomy" id="2028576"/>
    <lineage>
        <taxon>Bacteria</taxon>
        <taxon>Pseudomonadati</taxon>
        <taxon>Pseudomonadota</taxon>
        <taxon>Gammaproteobacteria</taxon>
        <taxon>Pasteurellales</taxon>
        <taxon>Psittacicellaceae</taxon>
        <taxon>Psittacicella</taxon>
    </lineage>
</organism>
<feature type="chain" id="PRO_5017361977" evidence="2">
    <location>
        <begin position="22"/>
        <end position="416"/>
    </location>
</feature>
<name>A0A3A1Y3N1_9GAMM</name>
<dbReference type="GO" id="GO:0008236">
    <property type="term" value="F:serine-type peptidase activity"/>
    <property type="evidence" value="ECO:0007669"/>
    <property type="project" value="InterPro"/>
</dbReference>
<dbReference type="Pfam" id="PF18435">
    <property type="entry name" value="EstA_Ig_like"/>
    <property type="match status" value="1"/>
</dbReference>
<evidence type="ECO:0000313" key="5">
    <source>
        <dbReference type="EMBL" id="RIY31828.1"/>
    </source>
</evidence>
<dbReference type="GO" id="GO:0006508">
    <property type="term" value="P:proteolysis"/>
    <property type="evidence" value="ECO:0007669"/>
    <property type="project" value="InterPro"/>
</dbReference>
<evidence type="ECO:0000259" key="4">
    <source>
        <dbReference type="Pfam" id="PF18435"/>
    </source>
</evidence>
<evidence type="ECO:0000259" key="3">
    <source>
        <dbReference type="Pfam" id="PF00326"/>
    </source>
</evidence>
<accession>A0A3A1Y3N1</accession>
<dbReference type="Gene3D" id="2.60.40.2180">
    <property type="match status" value="1"/>
</dbReference>
<dbReference type="SUPFAM" id="SSF53474">
    <property type="entry name" value="alpha/beta-Hydrolases"/>
    <property type="match status" value="1"/>
</dbReference>
<protein>
    <submittedName>
        <fullName evidence="5">Uncharacterized protein</fullName>
    </submittedName>
</protein>
<dbReference type="Proteomes" id="UP000266258">
    <property type="component" value="Unassembled WGS sequence"/>
</dbReference>
<sequence length="416" mass="45161">MNKLKLSLCYALLAMSLPSMAALKNVTAISVPTSSGQKLVAAALEYDEVISNKDLKISSFAIEGRTITGVYATNALDLQAPAGDGNIVILQLDGNDELAALTTHEPREPSVERQLVLNVQQKQALVDAQGQEVAPGQATSSKTINLVVDDFKQYVYTDPETGIQVPYNLYVPKDYDPTKSYPLVMFIHDAGATNSNIRNTLLHGNGATVWASPEFQARHQAFVLAPQYDHVIVNDNSDDPVDLDPTINLIKSLQQQYNIDAKRLYTTGQSGGGMMSIAMNSKYPDFFAASYLVACQWDPAKTVPMANNKLFIFVSQDDKKAYPGQNAILAELAKHGAKIGQATWQGNASVAELNQATQELLAQGGNIHYAVIASGTLPVQIADPNSTHPAQAHLGTWEISYNIPAIQDWLFAQKKD</sequence>
<dbReference type="AlphaFoldDB" id="A0A3A1Y3N1"/>
<dbReference type="InterPro" id="IPR029058">
    <property type="entry name" value="AB_hydrolase_fold"/>
</dbReference>
<keyword evidence="6" id="KW-1185">Reference proteome</keyword>
<dbReference type="PANTHER" id="PTHR43037">
    <property type="entry name" value="UNNAMED PRODUCT-RELATED"/>
    <property type="match status" value="1"/>
</dbReference>
<dbReference type="EMBL" id="NRJH01000053">
    <property type="protein sequence ID" value="RIY31828.1"/>
    <property type="molecule type" value="Genomic_DNA"/>
</dbReference>
<proteinExistence type="predicted"/>
<dbReference type="RefSeq" id="WP_119497407.1">
    <property type="nucleotide sequence ID" value="NZ_NRJH01000053.1"/>
</dbReference>
<dbReference type="PANTHER" id="PTHR43037:SF1">
    <property type="entry name" value="BLL1128 PROTEIN"/>
    <property type="match status" value="1"/>
</dbReference>